<dbReference type="InterPro" id="IPR000157">
    <property type="entry name" value="TIR_dom"/>
</dbReference>
<evidence type="ECO:0000256" key="1">
    <source>
        <dbReference type="SAM" id="MobiDB-lite"/>
    </source>
</evidence>
<dbReference type="Proteomes" id="UP000278673">
    <property type="component" value="Unassembled WGS sequence"/>
</dbReference>
<evidence type="ECO:0000259" key="2">
    <source>
        <dbReference type="PROSITE" id="PS50104"/>
    </source>
</evidence>
<feature type="region of interest" description="Disordered" evidence="1">
    <location>
        <begin position="265"/>
        <end position="288"/>
    </location>
</feature>
<dbReference type="PROSITE" id="PS50104">
    <property type="entry name" value="TIR"/>
    <property type="match status" value="1"/>
</dbReference>
<feature type="compositionally biased region" description="Basic residues" evidence="1">
    <location>
        <begin position="279"/>
        <end position="288"/>
    </location>
</feature>
<comment type="caution">
    <text evidence="3">The sequence shown here is derived from an EMBL/GenBank/DDBJ whole genome shotgun (WGS) entry which is preliminary data.</text>
</comment>
<accession>A0A3M2LD64</accession>
<dbReference type="AlphaFoldDB" id="A0A3M2LD64"/>
<feature type="domain" description="TIR" evidence="2">
    <location>
        <begin position="1"/>
        <end position="155"/>
    </location>
</feature>
<protein>
    <submittedName>
        <fullName evidence="3">Toll/interleukin-1 receptor domain-containing protein</fullName>
    </submittedName>
</protein>
<dbReference type="Pfam" id="PF13676">
    <property type="entry name" value="TIR_2"/>
    <property type="match status" value="1"/>
</dbReference>
<name>A0A3M2LD64_9ACTN</name>
<feature type="compositionally biased region" description="Gly residues" evidence="1">
    <location>
        <begin position="167"/>
        <end position="183"/>
    </location>
</feature>
<dbReference type="Gene3D" id="3.40.50.10140">
    <property type="entry name" value="Toll/interleukin-1 receptor homology (TIR) domain"/>
    <property type="match status" value="1"/>
</dbReference>
<evidence type="ECO:0000313" key="3">
    <source>
        <dbReference type="EMBL" id="RMI34543.1"/>
    </source>
</evidence>
<feature type="region of interest" description="Disordered" evidence="1">
    <location>
        <begin position="162"/>
        <end position="183"/>
    </location>
</feature>
<sequence>MPDVFINYRTSDGKEIAYRVHEELTRRFGEGAAFLAAKSIPKGTDYAEALDRGVRRSEVLLALIGPRWLDEPDRNRPEGRALDAEHDWVRREIEEAFACGLVVLPVLLGRRAEQLDAKRLPESIARLAECQYLRFELRTAEHDLKQIGDELARIVPRLGAADRDAGNGDGASGAAAGAGLGPDGGDAGDVHGFGNVSLGDGREAMFHTGTGAQFRVDGLPPGAQLGNRYGETHISGDTVHGDSYGGDRIEGEKVGGVQVNGDGAVLGDGAGSVAPHFGPARRRRADER</sequence>
<dbReference type="RefSeq" id="WP_122399095.1">
    <property type="nucleotide sequence ID" value="NZ_RFFJ01000175.1"/>
</dbReference>
<dbReference type="GO" id="GO:0007165">
    <property type="term" value="P:signal transduction"/>
    <property type="evidence" value="ECO:0007669"/>
    <property type="project" value="InterPro"/>
</dbReference>
<proteinExistence type="predicted"/>
<keyword evidence="4" id="KW-1185">Reference proteome</keyword>
<keyword evidence="3" id="KW-0675">Receptor</keyword>
<dbReference type="EMBL" id="RFFJ01000175">
    <property type="protein sequence ID" value="RMI34543.1"/>
    <property type="molecule type" value="Genomic_DNA"/>
</dbReference>
<gene>
    <name evidence="3" type="ORF">EBN88_23655</name>
</gene>
<dbReference type="SUPFAM" id="SSF52200">
    <property type="entry name" value="Toll/Interleukin receptor TIR domain"/>
    <property type="match status" value="1"/>
</dbReference>
<organism evidence="3 4">
    <name type="scientific">Streptomyces triticirhizae</name>
    <dbReference type="NCBI Taxonomy" id="2483353"/>
    <lineage>
        <taxon>Bacteria</taxon>
        <taxon>Bacillati</taxon>
        <taxon>Actinomycetota</taxon>
        <taxon>Actinomycetes</taxon>
        <taxon>Kitasatosporales</taxon>
        <taxon>Streptomycetaceae</taxon>
        <taxon>Streptomyces</taxon>
    </lineage>
</organism>
<dbReference type="InterPro" id="IPR035897">
    <property type="entry name" value="Toll_tir_struct_dom_sf"/>
</dbReference>
<reference evidence="3 4" key="1">
    <citation type="submission" date="2018-10" db="EMBL/GenBank/DDBJ databases">
        <title>Isolation, diversity and antifungal activity of actinobacteria from wheat.</title>
        <authorList>
            <person name="Han C."/>
        </authorList>
    </citation>
    <scope>NUCLEOTIDE SEQUENCE [LARGE SCALE GENOMIC DNA]</scope>
    <source>
        <strain evidence="3 4">NEAU-YY642</strain>
    </source>
</reference>
<evidence type="ECO:0000313" key="4">
    <source>
        <dbReference type="Proteomes" id="UP000278673"/>
    </source>
</evidence>